<dbReference type="AlphaFoldDB" id="A0A7M2YAS4"/>
<evidence type="ECO:0000259" key="1">
    <source>
        <dbReference type="Pfam" id="PF13619"/>
    </source>
</evidence>
<keyword evidence="3" id="KW-1185">Reference proteome</keyword>
<accession>A0A7M2YAS4</accession>
<dbReference type="PROSITE" id="PS51257">
    <property type="entry name" value="PROKAR_LIPOPROTEIN"/>
    <property type="match status" value="1"/>
</dbReference>
<dbReference type="EMBL" id="CP040442">
    <property type="protein sequence ID" value="QOW11378.1"/>
    <property type="molecule type" value="Genomic_DNA"/>
</dbReference>
<gene>
    <name evidence="2" type="ORF">Q73A0000_13910</name>
</gene>
<protein>
    <submittedName>
        <fullName evidence="2">KTSC domain-containing protein</fullName>
    </submittedName>
</protein>
<dbReference type="RefSeq" id="WP_193811562.1">
    <property type="nucleotide sequence ID" value="NZ_CP040442.1"/>
</dbReference>
<reference evidence="2 3" key="1">
    <citation type="submission" date="2019-05" db="EMBL/GenBank/DDBJ databases">
        <title>Chryseobacterium sp. isolated from King George Island, maritime Antarctica.</title>
        <authorList>
            <person name="Peng X."/>
        </authorList>
    </citation>
    <scope>NUCLEOTIDE SEQUENCE [LARGE SCALE GENOMIC DNA]</scope>
    <source>
        <strain evidence="2 3">7-3A</strain>
    </source>
</reference>
<name>A0A7M2YAS4_9FLAO</name>
<dbReference type="Pfam" id="PF13619">
    <property type="entry name" value="KTSC"/>
    <property type="match status" value="1"/>
</dbReference>
<proteinExistence type="predicted"/>
<evidence type="ECO:0000313" key="2">
    <source>
        <dbReference type="EMBL" id="QOW11378.1"/>
    </source>
</evidence>
<organism evidence="2 3">
    <name type="scientific">Kaistella flava</name>
    <name type="common">ex Peng et al. 2021</name>
    <dbReference type="NCBI Taxonomy" id="2038776"/>
    <lineage>
        <taxon>Bacteria</taxon>
        <taxon>Pseudomonadati</taxon>
        <taxon>Bacteroidota</taxon>
        <taxon>Flavobacteriia</taxon>
        <taxon>Flavobacteriales</taxon>
        <taxon>Weeksellaceae</taxon>
        <taxon>Chryseobacterium group</taxon>
        <taxon>Kaistella</taxon>
    </lineage>
</organism>
<dbReference type="InterPro" id="IPR025309">
    <property type="entry name" value="KTSC_dom"/>
</dbReference>
<evidence type="ECO:0000313" key="3">
    <source>
        <dbReference type="Proteomes" id="UP000594195"/>
    </source>
</evidence>
<dbReference type="Proteomes" id="UP000594195">
    <property type="component" value="Chromosome"/>
</dbReference>
<dbReference type="KEGG" id="kfa:Q73A0000_13910"/>
<sequence>MHFSKFYYIILFVLFSCKKEISLKRFTNYNQVENYLSTNSFKVDETTDTGNSSFITSAHFQSEDGEKGFLTLGMKRKEYHFSNVPIEVWERFKNANSKGKFYHRNIKGKYSIKLK</sequence>
<feature type="domain" description="KTSC" evidence="1">
    <location>
        <begin position="75"/>
        <end position="110"/>
    </location>
</feature>